<name>A0AAN6UPW2_9PEZI</name>
<protein>
    <recommendedName>
        <fullName evidence="5">Secreted protein</fullName>
    </recommendedName>
</protein>
<reference evidence="3" key="2">
    <citation type="submission" date="2023-05" db="EMBL/GenBank/DDBJ databases">
        <authorList>
            <consortium name="Lawrence Berkeley National Laboratory"/>
            <person name="Steindorff A."/>
            <person name="Hensen N."/>
            <person name="Bonometti L."/>
            <person name="Westerberg I."/>
            <person name="Brannstrom I.O."/>
            <person name="Guillou S."/>
            <person name="Cros-Aarteil S."/>
            <person name="Calhoun S."/>
            <person name="Haridas S."/>
            <person name="Kuo A."/>
            <person name="Mondo S."/>
            <person name="Pangilinan J."/>
            <person name="Riley R."/>
            <person name="Labutti K."/>
            <person name="Andreopoulos B."/>
            <person name="Lipzen A."/>
            <person name="Chen C."/>
            <person name="Yanf M."/>
            <person name="Daum C."/>
            <person name="Ng V."/>
            <person name="Clum A."/>
            <person name="Ohm R."/>
            <person name="Martin F."/>
            <person name="Silar P."/>
            <person name="Natvig D."/>
            <person name="Lalanne C."/>
            <person name="Gautier V."/>
            <person name="Ament-Velasquez S.L."/>
            <person name="Kruys A."/>
            <person name="Hutchinson M.I."/>
            <person name="Powell A.J."/>
            <person name="Barry K."/>
            <person name="Miller A.N."/>
            <person name="Grigoriev I.V."/>
            <person name="Debuchy R."/>
            <person name="Gladieux P."/>
            <person name="Thoren M.H."/>
            <person name="Johannesson H."/>
        </authorList>
    </citation>
    <scope>NUCLEOTIDE SEQUENCE</scope>
    <source>
        <strain evidence="3">CBS 123565</strain>
    </source>
</reference>
<evidence type="ECO:0008006" key="5">
    <source>
        <dbReference type="Google" id="ProtNLM"/>
    </source>
</evidence>
<evidence type="ECO:0000256" key="1">
    <source>
        <dbReference type="SAM" id="MobiDB-lite"/>
    </source>
</evidence>
<gene>
    <name evidence="3" type="ORF">BT67DRAFT_193331</name>
</gene>
<evidence type="ECO:0000313" key="3">
    <source>
        <dbReference type="EMBL" id="KAK4136873.1"/>
    </source>
</evidence>
<keyword evidence="2" id="KW-0732">Signal</keyword>
<feature type="chain" id="PRO_5042994774" description="Secreted protein" evidence="2">
    <location>
        <begin position="21"/>
        <end position="89"/>
    </location>
</feature>
<keyword evidence="4" id="KW-1185">Reference proteome</keyword>
<dbReference type="Proteomes" id="UP001304895">
    <property type="component" value="Unassembled WGS sequence"/>
</dbReference>
<reference evidence="3" key="1">
    <citation type="journal article" date="2023" name="Mol. Phylogenet. Evol.">
        <title>Genome-scale phylogeny and comparative genomics of the fungal order Sordariales.</title>
        <authorList>
            <person name="Hensen N."/>
            <person name="Bonometti L."/>
            <person name="Westerberg I."/>
            <person name="Brannstrom I.O."/>
            <person name="Guillou S."/>
            <person name="Cros-Aarteil S."/>
            <person name="Calhoun S."/>
            <person name="Haridas S."/>
            <person name="Kuo A."/>
            <person name="Mondo S."/>
            <person name="Pangilinan J."/>
            <person name="Riley R."/>
            <person name="LaButti K."/>
            <person name="Andreopoulos B."/>
            <person name="Lipzen A."/>
            <person name="Chen C."/>
            <person name="Yan M."/>
            <person name="Daum C."/>
            <person name="Ng V."/>
            <person name="Clum A."/>
            <person name="Steindorff A."/>
            <person name="Ohm R.A."/>
            <person name="Martin F."/>
            <person name="Silar P."/>
            <person name="Natvig D.O."/>
            <person name="Lalanne C."/>
            <person name="Gautier V."/>
            <person name="Ament-Velasquez S.L."/>
            <person name="Kruys A."/>
            <person name="Hutchinson M.I."/>
            <person name="Powell A.J."/>
            <person name="Barry K."/>
            <person name="Miller A.N."/>
            <person name="Grigoriev I.V."/>
            <person name="Debuchy R."/>
            <person name="Gladieux P."/>
            <person name="Hiltunen Thoren M."/>
            <person name="Johannesson H."/>
        </authorList>
    </citation>
    <scope>NUCLEOTIDE SEQUENCE</scope>
    <source>
        <strain evidence="3">CBS 123565</strain>
    </source>
</reference>
<organism evidence="3 4">
    <name type="scientific">Trichocladium antarcticum</name>
    <dbReference type="NCBI Taxonomy" id="1450529"/>
    <lineage>
        <taxon>Eukaryota</taxon>
        <taxon>Fungi</taxon>
        <taxon>Dikarya</taxon>
        <taxon>Ascomycota</taxon>
        <taxon>Pezizomycotina</taxon>
        <taxon>Sordariomycetes</taxon>
        <taxon>Sordariomycetidae</taxon>
        <taxon>Sordariales</taxon>
        <taxon>Chaetomiaceae</taxon>
        <taxon>Trichocladium</taxon>
    </lineage>
</organism>
<evidence type="ECO:0000256" key="2">
    <source>
        <dbReference type="SAM" id="SignalP"/>
    </source>
</evidence>
<accession>A0AAN6UPW2</accession>
<dbReference type="AlphaFoldDB" id="A0AAN6UPW2"/>
<proteinExistence type="predicted"/>
<sequence>MRTLRRSQGNIFFLWRCLLAESTIEPEISPVDSISPSLPTPRCGLPVCTSSDTVANMSAYYESSQWAPSGQAGWDHQTPPPARSGTFFP</sequence>
<evidence type="ECO:0000313" key="4">
    <source>
        <dbReference type="Proteomes" id="UP001304895"/>
    </source>
</evidence>
<feature type="region of interest" description="Disordered" evidence="1">
    <location>
        <begin position="67"/>
        <end position="89"/>
    </location>
</feature>
<dbReference type="EMBL" id="MU853403">
    <property type="protein sequence ID" value="KAK4136873.1"/>
    <property type="molecule type" value="Genomic_DNA"/>
</dbReference>
<comment type="caution">
    <text evidence="3">The sequence shown here is derived from an EMBL/GenBank/DDBJ whole genome shotgun (WGS) entry which is preliminary data.</text>
</comment>
<feature type="signal peptide" evidence="2">
    <location>
        <begin position="1"/>
        <end position="20"/>
    </location>
</feature>